<keyword evidence="1" id="KW-0812">Transmembrane</keyword>
<keyword evidence="1" id="KW-1133">Transmembrane helix</keyword>
<protein>
    <submittedName>
        <fullName evidence="2">Uncharacterized protein</fullName>
    </submittedName>
</protein>
<evidence type="ECO:0000256" key="1">
    <source>
        <dbReference type="SAM" id="Phobius"/>
    </source>
</evidence>
<evidence type="ECO:0000313" key="2">
    <source>
        <dbReference type="EMBL" id="RUP46740.1"/>
    </source>
</evidence>
<evidence type="ECO:0000313" key="3">
    <source>
        <dbReference type="Proteomes" id="UP000268093"/>
    </source>
</evidence>
<dbReference type="AlphaFoldDB" id="A0A433D788"/>
<reference evidence="2 3" key="1">
    <citation type="journal article" date="2018" name="New Phytol.">
        <title>Phylogenomics of Endogonaceae and evolution of mycorrhizas within Mucoromycota.</title>
        <authorList>
            <person name="Chang Y."/>
            <person name="Desiro A."/>
            <person name="Na H."/>
            <person name="Sandor L."/>
            <person name="Lipzen A."/>
            <person name="Clum A."/>
            <person name="Barry K."/>
            <person name="Grigoriev I.V."/>
            <person name="Martin F.M."/>
            <person name="Stajich J.E."/>
            <person name="Smith M.E."/>
            <person name="Bonito G."/>
            <person name="Spatafora J.W."/>
        </authorList>
    </citation>
    <scope>NUCLEOTIDE SEQUENCE [LARGE SCALE GENOMIC DNA]</scope>
    <source>
        <strain evidence="2 3">GMNB39</strain>
    </source>
</reference>
<keyword evidence="3" id="KW-1185">Reference proteome</keyword>
<accession>A0A433D788</accession>
<organism evidence="2 3">
    <name type="scientific">Jimgerdemannia flammicorona</name>
    <dbReference type="NCBI Taxonomy" id="994334"/>
    <lineage>
        <taxon>Eukaryota</taxon>
        <taxon>Fungi</taxon>
        <taxon>Fungi incertae sedis</taxon>
        <taxon>Mucoromycota</taxon>
        <taxon>Mucoromycotina</taxon>
        <taxon>Endogonomycetes</taxon>
        <taxon>Endogonales</taxon>
        <taxon>Endogonaceae</taxon>
        <taxon>Jimgerdemannia</taxon>
    </lineage>
</organism>
<name>A0A433D788_9FUNG</name>
<keyword evidence="1" id="KW-0472">Membrane</keyword>
<proteinExistence type="predicted"/>
<dbReference type="Proteomes" id="UP000268093">
    <property type="component" value="Unassembled WGS sequence"/>
</dbReference>
<gene>
    <name evidence="2" type="ORF">BC936DRAFT_146576</name>
</gene>
<sequence length="36" mass="4205">MARTKASFPPSTLSFIFLSFFLLYFYFVCTTVLFPT</sequence>
<comment type="caution">
    <text evidence="2">The sequence shown here is derived from an EMBL/GenBank/DDBJ whole genome shotgun (WGS) entry which is preliminary data.</text>
</comment>
<feature type="transmembrane region" description="Helical" evidence="1">
    <location>
        <begin position="12"/>
        <end position="34"/>
    </location>
</feature>
<dbReference type="EMBL" id="RBNI01005406">
    <property type="protein sequence ID" value="RUP46740.1"/>
    <property type="molecule type" value="Genomic_DNA"/>
</dbReference>